<dbReference type="InterPro" id="IPR039798">
    <property type="entry name" value="Sulfhydryl_oxidase"/>
</dbReference>
<dbReference type="GeneID" id="24124216"/>
<keyword evidence="4 8" id="KW-0274">FAD</keyword>
<dbReference type="InterPro" id="IPR036774">
    <property type="entry name" value="ERV/ALR_sulphydryl_oxid_sf"/>
</dbReference>
<dbReference type="GO" id="GO:0003756">
    <property type="term" value="F:protein disulfide isomerase activity"/>
    <property type="evidence" value="ECO:0007669"/>
    <property type="project" value="TreeGrafter"/>
</dbReference>
<dbReference type="SUPFAM" id="SSF69000">
    <property type="entry name" value="FAD-dependent thiol oxidase"/>
    <property type="match status" value="1"/>
</dbReference>
<evidence type="ECO:0000259" key="10">
    <source>
        <dbReference type="PROSITE" id="PS51324"/>
    </source>
</evidence>
<dbReference type="PROSITE" id="PS51324">
    <property type="entry name" value="ERV_ALR"/>
    <property type="match status" value="1"/>
</dbReference>
<feature type="chain" id="PRO_5001638851" description="Sulfhydryl oxidase" evidence="9">
    <location>
        <begin position="17"/>
        <end position="419"/>
    </location>
</feature>
<dbReference type="AlphaFoldDB" id="A0A067CSU6"/>
<proteinExistence type="predicted"/>
<keyword evidence="3 9" id="KW-0732">Signal</keyword>
<evidence type="ECO:0000256" key="6">
    <source>
        <dbReference type="ARBA" id="ARBA00023157"/>
    </source>
</evidence>
<dbReference type="PANTHER" id="PTHR22897">
    <property type="entry name" value="QUIESCIN Q6-RELATED SULFHYDRYL OXIDASE"/>
    <property type="match status" value="1"/>
</dbReference>
<dbReference type="Pfam" id="PF00085">
    <property type="entry name" value="Thioredoxin"/>
    <property type="match status" value="1"/>
</dbReference>
<dbReference type="EC" id="1.8.3.2" evidence="8"/>
<evidence type="ECO:0000313" key="13">
    <source>
        <dbReference type="Proteomes" id="UP000030745"/>
    </source>
</evidence>
<keyword evidence="7" id="KW-0325">Glycoprotein</keyword>
<dbReference type="RefSeq" id="XP_012195392.1">
    <property type="nucleotide sequence ID" value="XM_012340002.1"/>
</dbReference>
<dbReference type="PROSITE" id="PS00194">
    <property type="entry name" value="THIOREDOXIN_1"/>
    <property type="match status" value="1"/>
</dbReference>
<keyword evidence="2 8" id="KW-0285">Flavoprotein</keyword>
<feature type="transmembrane region" description="Helical" evidence="8">
    <location>
        <begin position="387"/>
        <end position="406"/>
    </location>
</feature>
<name>A0A067CSU6_SAPPC</name>
<dbReference type="GO" id="GO:0006457">
    <property type="term" value="P:protein folding"/>
    <property type="evidence" value="ECO:0007669"/>
    <property type="project" value="TreeGrafter"/>
</dbReference>
<feature type="signal peptide" evidence="9">
    <location>
        <begin position="1"/>
        <end position="16"/>
    </location>
</feature>
<evidence type="ECO:0000256" key="1">
    <source>
        <dbReference type="ARBA" id="ARBA00001974"/>
    </source>
</evidence>
<dbReference type="InterPro" id="IPR036249">
    <property type="entry name" value="Thioredoxin-like_sf"/>
</dbReference>
<evidence type="ECO:0000259" key="11">
    <source>
        <dbReference type="PROSITE" id="PS51352"/>
    </source>
</evidence>
<dbReference type="Gene3D" id="3.40.30.10">
    <property type="entry name" value="Glutaredoxin"/>
    <property type="match status" value="1"/>
</dbReference>
<dbReference type="CDD" id="cd02961">
    <property type="entry name" value="PDI_a_family"/>
    <property type="match status" value="1"/>
</dbReference>
<keyword evidence="6" id="KW-1015">Disulfide bond</keyword>
<dbReference type="GO" id="GO:0000139">
    <property type="term" value="C:Golgi membrane"/>
    <property type="evidence" value="ECO:0007669"/>
    <property type="project" value="TreeGrafter"/>
</dbReference>
<dbReference type="Proteomes" id="UP000030745">
    <property type="component" value="Unassembled WGS sequence"/>
</dbReference>
<keyword evidence="5 8" id="KW-0560">Oxidoreductase</keyword>
<dbReference type="EMBL" id="KK583192">
    <property type="protein sequence ID" value="KDO33754.1"/>
    <property type="molecule type" value="Genomic_DNA"/>
</dbReference>
<dbReference type="Gene3D" id="1.20.120.310">
    <property type="entry name" value="ERV/ALR sulfhydryl oxidase domain"/>
    <property type="match status" value="1"/>
</dbReference>
<keyword evidence="8" id="KW-0472">Membrane</keyword>
<evidence type="ECO:0000256" key="9">
    <source>
        <dbReference type="SAM" id="SignalP"/>
    </source>
</evidence>
<comment type="cofactor">
    <cofactor evidence="1 8">
        <name>FAD</name>
        <dbReference type="ChEBI" id="CHEBI:57692"/>
    </cofactor>
</comment>
<dbReference type="GO" id="GO:0016971">
    <property type="term" value="F:flavin-dependent sulfhydryl oxidase activity"/>
    <property type="evidence" value="ECO:0007669"/>
    <property type="project" value="InterPro"/>
</dbReference>
<evidence type="ECO:0000256" key="7">
    <source>
        <dbReference type="ARBA" id="ARBA00023180"/>
    </source>
</evidence>
<dbReference type="KEGG" id="spar:SPRG_01635"/>
<dbReference type="VEuPathDB" id="FungiDB:SPRG_01635"/>
<gene>
    <name evidence="12" type="ORF">SPRG_01635</name>
</gene>
<feature type="domain" description="ERV/ALR sulfhydryl oxidase" evidence="10">
    <location>
        <begin position="249"/>
        <end position="354"/>
    </location>
</feature>
<evidence type="ECO:0000256" key="4">
    <source>
        <dbReference type="ARBA" id="ARBA00022827"/>
    </source>
</evidence>
<dbReference type="PROSITE" id="PS51352">
    <property type="entry name" value="THIOREDOXIN_2"/>
    <property type="match status" value="1"/>
</dbReference>
<dbReference type="PANTHER" id="PTHR22897:SF8">
    <property type="entry name" value="SULFHYDRYL OXIDASE"/>
    <property type="match status" value="1"/>
</dbReference>
<dbReference type="OMA" id="ILVVEEW"/>
<reference evidence="12 13" key="1">
    <citation type="journal article" date="2013" name="PLoS Genet.">
        <title>Distinctive expansion of potential virulence genes in the genome of the oomycete fish pathogen Saprolegnia parasitica.</title>
        <authorList>
            <person name="Jiang R.H."/>
            <person name="de Bruijn I."/>
            <person name="Haas B.J."/>
            <person name="Belmonte R."/>
            <person name="Lobach L."/>
            <person name="Christie J."/>
            <person name="van den Ackerveken G."/>
            <person name="Bottin A."/>
            <person name="Bulone V."/>
            <person name="Diaz-Moreno S.M."/>
            <person name="Dumas B."/>
            <person name="Fan L."/>
            <person name="Gaulin E."/>
            <person name="Govers F."/>
            <person name="Grenville-Briggs L.J."/>
            <person name="Horner N.R."/>
            <person name="Levin J.Z."/>
            <person name="Mammella M."/>
            <person name="Meijer H.J."/>
            <person name="Morris P."/>
            <person name="Nusbaum C."/>
            <person name="Oome S."/>
            <person name="Phillips A.J."/>
            <person name="van Rooyen D."/>
            <person name="Rzeszutek E."/>
            <person name="Saraiva M."/>
            <person name="Secombes C.J."/>
            <person name="Seidl M.F."/>
            <person name="Snel B."/>
            <person name="Stassen J.H."/>
            <person name="Sykes S."/>
            <person name="Tripathy S."/>
            <person name="van den Berg H."/>
            <person name="Vega-Arreguin J.C."/>
            <person name="Wawra S."/>
            <person name="Young S.K."/>
            <person name="Zeng Q."/>
            <person name="Dieguez-Uribeondo J."/>
            <person name="Russ C."/>
            <person name="Tyler B.M."/>
            <person name="van West P."/>
        </authorList>
    </citation>
    <scope>NUCLEOTIDE SEQUENCE [LARGE SCALE GENOMIC DNA]</scope>
    <source>
        <strain evidence="12 13">CBS 223.65</strain>
    </source>
</reference>
<accession>A0A067CSU6</accession>
<keyword evidence="13" id="KW-1185">Reference proteome</keyword>
<evidence type="ECO:0000256" key="2">
    <source>
        <dbReference type="ARBA" id="ARBA00022630"/>
    </source>
</evidence>
<dbReference type="OrthoDB" id="72053at2759"/>
<dbReference type="InterPro" id="IPR017905">
    <property type="entry name" value="ERV/ALR_sulphydryl_oxidase"/>
</dbReference>
<keyword evidence="8" id="KW-1133">Transmembrane helix</keyword>
<dbReference type="InterPro" id="IPR013766">
    <property type="entry name" value="Thioredoxin_domain"/>
</dbReference>
<feature type="domain" description="Thioredoxin" evidence="11">
    <location>
        <begin position="11"/>
        <end position="135"/>
    </location>
</feature>
<evidence type="ECO:0000256" key="3">
    <source>
        <dbReference type="ARBA" id="ARBA00022729"/>
    </source>
</evidence>
<evidence type="ECO:0000313" key="12">
    <source>
        <dbReference type="EMBL" id="KDO33754.1"/>
    </source>
</evidence>
<dbReference type="GO" id="GO:0005615">
    <property type="term" value="C:extracellular space"/>
    <property type="evidence" value="ECO:0007669"/>
    <property type="project" value="TreeGrafter"/>
</dbReference>
<protein>
    <recommendedName>
        <fullName evidence="8">Sulfhydryl oxidase</fullName>
        <ecNumber evidence="8">1.8.3.2</ecNumber>
    </recommendedName>
</protein>
<evidence type="ECO:0000256" key="5">
    <source>
        <dbReference type="ARBA" id="ARBA00023002"/>
    </source>
</evidence>
<organism evidence="12 13">
    <name type="scientific">Saprolegnia parasitica (strain CBS 223.65)</name>
    <dbReference type="NCBI Taxonomy" id="695850"/>
    <lineage>
        <taxon>Eukaryota</taxon>
        <taxon>Sar</taxon>
        <taxon>Stramenopiles</taxon>
        <taxon>Oomycota</taxon>
        <taxon>Saprolegniomycetes</taxon>
        <taxon>Saprolegniales</taxon>
        <taxon>Saprolegniaceae</taxon>
        <taxon>Saprolegnia</taxon>
    </lineage>
</organism>
<keyword evidence="8" id="KW-0812">Transmembrane</keyword>
<dbReference type="InterPro" id="IPR017937">
    <property type="entry name" value="Thioredoxin_CS"/>
</dbReference>
<comment type="catalytic activity">
    <reaction evidence="8">
        <text>2 R'C(R)SH + O2 = R'C(R)S-S(R)CR' + H2O2</text>
        <dbReference type="Rhea" id="RHEA:17357"/>
        <dbReference type="ChEBI" id="CHEBI:15379"/>
        <dbReference type="ChEBI" id="CHEBI:16240"/>
        <dbReference type="ChEBI" id="CHEBI:16520"/>
        <dbReference type="ChEBI" id="CHEBI:17412"/>
        <dbReference type="EC" id="1.8.3.2"/>
    </reaction>
</comment>
<dbReference type="STRING" id="695850.A0A067CSU6"/>
<dbReference type="SUPFAM" id="SSF52833">
    <property type="entry name" value="Thioredoxin-like"/>
    <property type="match status" value="1"/>
</dbReference>
<evidence type="ECO:0000256" key="8">
    <source>
        <dbReference type="RuleBase" id="RU371123"/>
    </source>
</evidence>
<sequence length="419" mass="46055">MQKIPAALLAVAVAASAPLFPLDHANITSMTNASFYTLLEGPEPWIIDFYHPYCTHCVEYAAEVATVAAHFALQKAVRVGVVSCLDAKELCAAQHIAAFPALGYYNFRLMRGVNYVDAGAPPLADVAQTVQMLQKGVHPADPSVDHRPLELHHQSSAPLTRYHDGIAAFLFGLHHHVFHERETLRPAMMTALCDWIYLVGDAMPHDTHRRIVLRLHAALRSKTTLEVDAWRQLLARWAASTDDPLFHGDGTTYMACTSYNCGLWTLLHRMSLSPAATRVVPALQLYMAFFGHCVPCRVALERFHTIERLDALTRAPPSVIALHMWRLHNAINSATHAAWPSHDHCPHCRSTTDWDEAAVLSHLQATFATAETLPLGDASVMAPPSRLPWLGLGAASGAAIAGLVYVKCRRSNPSNTKLS</sequence>